<feature type="transmembrane region" description="Helical" evidence="1">
    <location>
        <begin position="177"/>
        <end position="195"/>
    </location>
</feature>
<keyword evidence="1" id="KW-0472">Membrane</keyword>
<keyword evidence="4" id="KW-1185">Reference proteome</keyword>
<reference evidence="3 4" key="1">
    <citation type="submission" date="2016-11" db="EMBL/GenBank/DDBJ databases">
        <title>Sphingorhabdus sp. LPB0140, isolated from marine environment.</title>
        <authorList>
            <person name="Kim E."/>
            <person name="Yi H."/>
        </authorList>
    </citation>
    <scope>NUCLEOTIDE SEQUENCE [LARGE SCALE GENOMIC DNA]</scope>
    <source>
        <strain evidence="3 4">LPB0140</strain>
    </source>
</reference>
<gene>
    <name evidence="3" type="ORF">LPB140_06020</name>
</gene>
<proteinExistence type="predicted"/>
<feature type="transmembrane region" description="Helical" evidence="1">
    <location>
        <begin position="60"/>
        <end position="81"/>
    </location>
</feature>
<dbReference type="InterPro" id="IPR043128">
    <property type="entry name" value="Rev_trsase/Diguanyl_cyclase"/>
</dbReference>
<evidence type="ECO:0000256" key="1">
    <source>
        <dbReference type="SAM" id="Phobius"/>
    </source>
</evidence>
<dbReference type="SMART" id="SM00267">
    <property type="entry name" value="GGDEF"/>
    <property type="match status" value="1"/>
</dbReference>
<feature type="transmembrane region" description="Helical" evidence="1">
    <location>
        <begin position="36"/>
        <end position="54"/>
    </location>
</feature>
<dbReference type="InterPro" id="IPR029787">
    <property type="entry name" value="Nucleotide_cyclase"/>
</dbReference>
<dbReference type="InterPro" id="IPR000160">
    <property type="entry name" value="GGDEF_dom"/>
</dbReference>
<dbReference type="STRING" id="1913578.LPB140_06020"/>
<keyword evidence="1" id="KW-0812">Transmembrane</keyword>
<dbReference type="InterPro" id="IPR052163">
    <property type="entry name" value="DGC-Regulatory_Protein"/>
</dbReference>
<dbReference type="Proteomes" id="UP000242561">
    <property type="component" value="Chromosome"/>
</dbReference>
<dbReference type="RefSeq" id="WP_072559077.1">
    <property type="nucleotide sequence ID" value="NZ_CP018154.1"/>
</dbReference>
<dbReference type="KEGG" id="sphl:LPB140_06020"/>
<dbReference type="AlphaFoldDB" id="A0A1L3JBA8"/>
<dbReference type="Pfam" id="PF00990">
    <property type="entry name" value="GGDEF"/>
    <property type="match status" value="1"/>
</dbReference>
<feature type="transmembrane region" description="Helical" evidence="1">
    <location>
        <begin position="129"/>
        <end position="146"/>
    </location>
</feature>
<protein>
    <recommendedName>
        <fullName evidence="2">GGDEF domain-containing protein</fullName>
    </recommendedName>
</protein>
<accession>A0A1L3JBA8</accession>
<feature type="transmembrane region" description="Helical" evidence="1">
    <location>
        <begin position="102"/>
        <end position="123"/>
    </location>
</feature>
<feature type="transmembrane region" description="Helical" evidence="1">
    <location>
        <begin position="153"/>
        <end position="171"/>
    </location>
</feature>
<name>A0A1L3JBA8_9SPHN</name>
<evidence type="ECO:0000313" key="4">
    <source>
        <dbReference type="Proteomes" id="UP000242561"/>
    </source>
</evidence>
<dbReference type="SUPFAM" id="SSF55073">
    <property type="entry name" value="Nucleotide cyclase"/>
    <property type="match status" value="1"/>
</dbReference>
<sequence length="386" mass="43727">MRAKLFTIYNNLFPAVPVEIVDDFDMLCTRRLHRQCSWLFLALFFNTPMAVYITQKELNIGVTTILPIIIITSFLFGFLSLRRIKNDKMSLKVARRFTKDAIIYAPIITLLVSIWCISNWFIVKDSTRIYYSMIMSMGTLAAVYCISSVRLGAILTLSIGMLPMTFLMMFSGDMMDLATSFSFIMATIFMYMLIYNQHNQLVELLVTKQKVQLQANTDPLTGLLNRRALDEKIEQQFKLSAKKQQKDNIFTLALIDLDGFKPVNDIYGHAVGDQLLLHIALRLTDILGDNVIVARQGGDEFAILVPHHAKINRYSIADIVFTALAAPFNIDEQMIRVGGSVGVAHWPRDGRDRKSLFETADKALYLAKAQNKISLLKPSAHIKAAR</sequence>
<evidence type="ECO:0000313" key="3">
    <source>
        <dbReference type="EMBL" id="APG62424.1"/>
    </source>
</evidence>
<dbReference type="CDD" id="cd01949">
    <property type="entry name" value="GGDEF"/>
    <property type="match status" value="1"/>
</dbReference>
<organism evidence="3 4">
    <name type="scientific">Sphingorhabdus lutea</name>
    <dbReference type="NCBI Taxonomy" id="1913578"/>
    <lineage>
        <taxon>Bacteria</taxon>
        <taxon>Pseudomonadati</taxon>
        <taxon>Pseudomonadota</taxon>
        <taxon>Alphaproteobacteria</taxon>
        <taxon>Sphingomonadales</taxon>
        <taxon>Sphingomonadaceae</taxon>
        <taxon>Sphingorhabdus</taxon>
    </lineage>
</organism>
<dbReference type="PANTHER" id="PTHR46663">
    <property type="entry name" value="DIGUANYLATE CYCLASE DGCT-RELATED"/>
    <property type="match status" value="1"/>
</dbReference>
<dbReference type="PROSITE" id="PS50887">
    <property type="entry name" value="GGDEF"/>
    <property type="match status" value="1"/>
</dbReference>
<dbReference type="EMBL" id="CP018154">
    <property type="protein sequence ID" value="APG62424.1"/>
    <property type="molecule type" value="Genomic_DNA"/>
</dbReference>
<dbReference type="Gene3D" id="3.30.70.270">
    <property type="match status" value="1"/>
</dbReference>
<feature type="domain" description="GGDEF" evidence="2">
    <location>
        <begin position="248"/>
        <end position="378"/>
    </location>
</feature>
<dbReference type="NCBIfam" id="TIGR00254">
    <property type="entry name" value="GGDEF"/>
    <property type="match status" value="1"/>
</dbReference>
<dbReference type="OrthoDB" id="9812260at2"/>
<dbReference type="PANTHER" id="PTHR46663:SF2">
    <property type="entry name" value="GGDEF DOMAIN-CONTAINING PROTEIN"/>
    <property type="match status" value="1"/>
</dbReference>
<keyword evidence="1" id="KW-1133">Transmembrane helix</keyword>
<evidence type="ECO:0000259" key="2">
    <source>
        <dbReference type="PROSITE" id="PS50887"/>
    </source>
</evidence>